<comment type="caution">
    <text evidence="5">The sequence shown here is derived from an EMBL/GenBank/DDBJ whole genome shotgun (WGS) entry which is preliminary data.</text>
</comment>
<accession>A0AAW4BEE3</accession>
<evidence type="ECO:0000313" key="5">
    <source>
        <dbReference type="EMBL" id="MBF4435381.1"/>
    </source>
</evidence>
<dbReference type="AlphaFoldDB" id="A0AAW4BEE3"/>
<feature type="signal peptide" evidence="3">
    <location>
        <begin position="1"/>
        <end position="20"/>
    </location>
</feature>
<feature type="domain" description="Chitin-binding type-3" evidence="4">
    <location>
        <begin position="72"/>
        <end position="114"/>
    </location>
</feature>
<feature type="region of interest" description="Disordered" evidence="2">
    <location>
        <begin position="121"/>
        <end position="146"/>
    </location>
</feature>
<dbReference type="GO" id="GO:0005576">
    <property type="term" value="C:extracellular region"/>
    <property type="evidence" value="ECO:0007669"/>
    <property type="project" value="InterPro"/>
</dbReference>
<feature type="domain" description="Chitin-binding type-3" evidence="4">
    <location>
        <begin position="21"/>
        <end position="67"/>
    </location>
</feature>
<reference evidence="5" key="1">
    <citation type="journal article" date="2021" name="PeerJ">
        <title>Analysis of 44 Vibrio anguillarum genomes reveals high genetic diversity.</title>
        <authorList>
            <person name="Hansen M.J."/>
            <person name="Dalsgaard I."/>
        </authorList>
    </citation>
    <scope>NUCLEOTIDE SEQUENCE</scope>
    <source>
        <strain evidence="5">850617-1/1</strain>
    </source>
</reference>
<evidence type="ECO:0000256" key="2">
    <source>
        <dbReference type="SAM" id="MobiDB-lite"/>
    </source>
</evidence>
<keyword evidence="3" id="KW-0732">Signal</keyword>
<dbReference type="RefSeq" id="WP_334203056.1">
    <property type="nucleotide sequence ID" value="NZ_JBAJHI020000002.1"/>
</dbReference>
<dbReference type="Gene3D" id="2.10.10.20">
    <property type="entry name" value="Carbohydrate-binding module superfamily 5/12"/>
    <property type="match status" value="2"/>
</dbReference>
<proteinExistence type="predicted"/>
<evidence type="ECO:0000259" key="4">
    <source>
        <dbReference type="SMART" id="SM00495"/>
    </source>
</evidence>
<evidence type="ECO:0000256" key="1">
    <source>
        <dbReference type="ARBA" id="ARBA00022801"/>
    </source>
</evidence>
<evidence type="ECO:0000256" key="3">
    <source>
        <dbReference type="SAM" id="SignalP"/>
    </source>
</evidence>
<dbReference type="InterPro" id="IPR036573">
    <property type="entry name" value="CBM_sf_5/12"/>
</dbReference>
<dbReference type="EMBL" id="SCLC01000008">
    <property type="protein sequence ID" value="MBF4435381.1"/>
    <property type="molecule type" value="Genomic_DNA"/>
</dbReference>
<name>A0AAW4BEE3_VIBAN</name>
<dbReference type="GO" id="GO:0004553">
    <property type="term" value="F:hydrolase activity, hydrolyzing O-glycosyl compounds"/>
    <property type="evidence" value="ECO:0007669"/>
    <property type="project" value="InterPro"/>
</dbReference>
<dbReference type="SUPFAM" id="SSF51055">
    <property type="entry name" value="Carbohydrate binding domain"/>
    <property type="match status" value="2"/>
</dbReference>
<evidence type="ECO:0000313" key="6">
    <source>
        <dbReference type="Proteomes" id="UP000786185"/>
    </source>
</evidence>
<dbReference type="CDD" id="cd12215">
    <property type="entry name" value="ChiC_BD"/>
    <property type="match status" value="2"/>
</dbReference>
<dbReference type="GO" id="GO:0005975">
    <property type="term" value="P:carbohydrate metabolic process"/>
    <property type="evidence" value="ECO:0007669"/>
    <property type="project" value="InterPro"/>
</dbReference>
<dbReference type="Pfam" id="PF02839">
    <property type="entry name" value="CBM_5_12"/>
    <property type="match status" value="2"/>
</dbReference>
<organism evidence="5 6">
    <name type="scientific">Vibrio anguillarum</name>
    <name type="common">Listonella anguillarum</name>
    <dbReference type="NCBI Taxonomy" id="55601"/>
    <lineage>
        <taxon>Bacteria</taxon>
        <taxon>Pseudomonadati</taxon>
        <taxon>Pseudomonadota</taxon>
        <taxon>Gammaproteobacteria</taxon>
        <taxon>Vibrionales</taxon>
        <taxon>Vibrionaceae</taxon>
        <taxon>Vibrio</taxon>
    </lineage>
</organism>
<gene>
    <name evidence="5" type="ORF">ERJ77_12810</name>
</gene>
<sequence>MNKQLVALAIGLSLSTSALASVSWDKDTAYSTGDIVNHNGESFVASHWNQGTAPEVNDISWDGWIHLDSTNVAMYAHEQAYVGGSVVNYNGDVYLAKWWVKGEYPSESSTWRFLEDFNLEPSTPVEDPDPNVNPKSPDTIHGVDSDNDGIRDSYKASVLEKYEHPDIVQLALAVSLEYADLHTLGLEEAETIEISKEDATTKYNSIVAFEKCAQQLQSEGRIDETPAQLYANSIYRALYYRLGKERLFKAMDYDFDALVLPENPCPQTLNSESN</sequence>
<dbReference type="GO" id="GO:0030246">
    <property type="term" value="F:carbohydrate binding"/>
    <property type="evidence" value="ECO:0007669"/>
    <property type="project" value="InterPro"/>
</dbReference>
<keyword evidence="1" id="KW-0378">Hydrolase</keyword>
<dbReference type="InterPro" id="IPR003610">
    <property type="entry name" value="CBM5/12"/>
</dbReference>
<feature type="chain" id="PRO_5043890384" description="Chitin-binding type-3 domain-containing protein" evidence="3">
    <location>
        <begin position="21"/>
        <end position="274"/>
    </location>
</feature>
<dbReference type="Proteomes" id="UP000786185">
    <property type="component" value="Unassembled WGS sequence"/>
</dbReference>
<dbReference type="SMART" id="SM00495">
    <property type="entry name" value="ChtBD3"/>
    <property type="match status" value="2"/>
</dbReference>
<protein>
    <recommendedName>
        <fullName evidence="4">Chitin-binding type-3 domain-containing protein</fullName>
    </recommendedName>
</protein>